<organism evidence="1 2">
    <name type="scientific">Ectocarpus siliculosus</name>
    <name type="common">Brown alga</name>
    <name type="synonym">Conferva siliculosa</name>
    <dbReference type="NCBI Taxonomy" id="2880"/>
    <lineage>
        <taxon>Eukaryota</taxon>
        <taxon>Sar</taxon>
        <taxon>Stramenopiles</taxon>
        <taxon>Ochrophyta</taxon>
        <taxon>PX clade</taxon>
        <taxon>Phaeophyceae</taxon>
        <taxon>Ectocarpales</taxon>
        <taxon>Ectocarpaceae</taxon>
        <taxon>Ectocarpus</taxon>
    </lineage>
</organism>
<accession>D7G6P8</accession>
<dbReference type="Proteomes" id="UP000002630">
    <property type="component" value="Linkage Group LG27"/>
</dbReference>
<dbReference type="EMBL" id="FN649752">
    <property type="protein sequence ID" value="CBJ27633.1"/>
    <property type="molecule type" value="Genomic_DNA"/>
</dbReference>
<dbReference type="EMBL" id="FN649025">
    <property type="protein sequence ID" value="CBJ27633.1"/>
    <property type="molecule type" value="Genomic_DNA"/>
</dbReference>
<gene>
    <name evidence="1" type="ORF">Esi_0079_0079</name>
</gene>
<evidence type="ECO:0000313" key="2">
    <source>
        <dbReference type="Proteomes" id="UP000002630"/>
    </source>
</evidence>
<reference evidence="1 2" key="1">
    <citation type="journal article" date="2010" name="Nature">
        <title>The Ectocarpus genome and the independent evolution of multicellularity in brown algae.</title>
        <authorList>
            <person name="Cock J.M."/>
            <person name="Sterck L."/>
            <person name="Rouze P."/>
            <person name="Scornet D."/>
            <person name="Allen A.E."/>
            <person name="Amoutzias G."/>
            <person name="Anthouard V."/>
            <person name="Artiguenave F."/>
            <person name="Aury J.M."/>
            <person name="Badger J.H."/>
            <person name="Beszteri B."/>
            <person name="Billiau K."/>
            <person name="Bonnet E."/>
            <person name="Bothwell J.H."/>
            <person name="Bowler C."/>
            <person name="Boyen C."/>
            <person name="Brownlee C."/>
            <person name="Carrano C.J."/>
            <person name="Charrier B."/>
            <person name="Cho G.Y."/>
            <person name="Coelho S.M."/>
            <person name="Collen J."/>
            <person name="Corre E."/>
            <person name="Da Silva C."/>
            <person name="Delage L."/>
            <person name="Delaroque N."/>
            <person name="Dittami S.M."/>
            <person name="Doulbeau S."/>
            <person name="Elias M."/>
            <person name="Farnham G."/>
            <person name="Gachon C.M."/>
            <person name="Gschloessl B."/>
            <person name="Heesch S."/>
            <person name="Jabbari K."/>
            <person name="Jubin C."/>
            <person name="Kawai H."/>
            <person name="Kimura K."/>
            <person name="Kloareg B."/>
            <person name="Kupper F.C."/>
            <person name="Lang D."/>
            <person name="Le Bail A."/>
            <person name="Leblanc C."/>
            <person name="Lerouge P."/>
            <person name="Lohr M."/>
            <person name="Lopez P.J."/>
            <person name="Martens C."/>
            <person name="Maumus F."/>
            <person name="Michel G."/>
            <person name="Miranda-Saavedra D."/>
            <person name="Morales J."/>
            <person name="Moreau H."/>
            <person name="Motomura T."/>
            <person name="Nagasato C."/>
            <person name="Napoli C.A."/>
            <person name="Nelson D.R."/>
            <person name="Nyvall-Collen P."/>
            <person name="Peters A.F."/>
            <person name="Pommier C."/>
            <person name="Potin P."/>
            <person name="Poulain J."/>
            <person name="Quesneville H."/>
            <person name="Read B."/>
            <person name="Rensing S.A."/>
            <person name="Ritter A."/>
            <person name="Rousvoal S."/>
            <person name="Samanta M."/>
            <person name="Samson G."/>
            <person name="Schroeder D.C."/>
            <person name="Segurens B."/>
            <person name="Strittmatter M."/>
            <person name="Tonon T."/>
            <person name="Tregear J.W."/>
            <person name="Valentin K."/>
            <person name="von Dassow P."/>
            <person name="Yamagishi T."/>
            <person name="Van de Peer Y."/>
            <person name="Wincker P."/>
        </authorList>
    </citation>
    <scope>NUCLEOTIDE SEQUENCE [LARGE SCALE GENOMIC DNA]</scope>
    <source>
        <strain evidence="2">Ec32 / CCAP1310/4</strain>
    </source>
</reference>
<dbReference type="InParanoid" id="D7G6P8"/>
<sequence>MLKALGIENQVISMTTDTAANMKNGVIVHMAPQIQWLGCGCHKTELTVQKFVNTPGLKETLKRFTKVAGHLHKSALSLGAFFEAQKSCR</sequence>
<dbReference type="AlphaFoldDB" id="D7G6P8"/>
<protein>
    <submittedName>
        <fullName evidence="1">Uncharacterized protein</fullName>
    </submittedName>
</protein>
<name>D7G6P8_ECTSI</name>
<proteinExistence type="predicted"/>
<keyword evidence="2" id="KW-1185">Reference proteome</keyword>
<evidence type="ECO:0000313" key="1">
    <source>
        <dbReference type="EMBL" id="CBJ27633.1"/>
    </source>
</evidence>